<evidence type="ECO:0000313" key="2">
    <source>
        <dbReference type="EMBL" id="KAK5689639.1"/>
    </source>
</evidence>
<dbReference type="AlphaFoldDB" id="A0AAN7VKN2"/>
<comment type="caution">
    <text evidence="2">The sequence shown here is derived from an EMBL/GenBank/DDBJ whole genome shotgun (WGS) entry which is preliminary data.</text>
</comment>
<protein>
    <submittedName>
        <fullName evidence="2">Uncharacterized protein</fullName>
    </submittedName>
</protein>
<feature type="region of interest" description="Disordered" evidence="1">
    <location>
        <begin position="1"/>
        <end position="61"/>
    </location>
</feature>
<reference evidence="2" key="1">
    <citation type="submission" date="2023-08" db="EMBL/GenBank/DDBJ databases">
        <title>Black Yeasts Isolated from many extreme environments.</title>
        <authorList>
            <person name="Coleine C."/>
            <person name="Stajich J.E."/>
            <person name="Selbmann L."/>
        </authorList>
    </citation>
    <scope>NUCLEOTIDE SEQUENCE</scope>
    <source>
        <strain evidence="2">CCFEE 5810</strain>
    </source>
</reference>
<name>A0AAN7VKN2_9PEZI</name>
<accession>A0AAN7VKN2</accession>
<gene>
    <name evidence="2" type="ORF">LTR97_012812</name>
</gene>
<dbReference type="EMBL" id="JAVRQU010000030">
    <property type="protein sequence ID" value="KAK5689639.1"/>
    <property type="molecule type" value="Genomic_DNA"/>
</dbReference>
<evidence type="ECO:0000313" key="3">
    <source>
        <dbReference type="Proteomes" id="UP001310594"/>
    </source>
</evidence>
<organism evidence="2 3">
    <name type="scientific">Elasticomyces elasticus</name>
    <dbReference type="NCBI Taxonomy" id="574655"/>
    <lineage>
        <taxon>Eukaryota</taxon>
        <taxon>Fungi</taxon>
        <taxon>Dikarya</taxon>
        <taxon>Ascomycota</taxon>
        <taxon>Pezizomycotina</taxon>
        <taxon>Dothideomycetes</taxon>
        <taxon>Dothideomycetidae</taxon>
        <taxon>Mycosphaerellales</taxon>
        <taxon>Teratosphaeriaceae</taxon>
        <taxon>Elasticomyces</taxon>
    </lineage>
</organism>
<proteinExistence type="predicted"/>
<dbReference type="Proteomes" id="UP001310594">
    <property type="component" value="Unassembled WGS sequence"/>
</dbReference>
<evidence type="ECO:0000256" key="1">
    <source>
        <dbReference type="SAM" id="MobiDB-lite"/>
    </source>
</evidence>
<sequence>MAAPNAQEELKRPQSTYSLYPLPYNKPPATMRTEPGGAGDTTDSAARGAADEMSGALPVRRSDESVALPRVTLAQDDNIVCGKTASLLCHNSETQQPAVA</sequence>